<reference evidence="2 3" key="1">
    <citation type="submission" date="2023-03" db="EMBL/GenBank/DDBJ databases">
        <title>High recombination rates correlate with genetic variation in Cardiocondyla obscurior ants.</title>
        <authorList>
            <person name="Errbii M."/>
        </authorList>
    </citation>
    <scope>NUCLEOTIDE SEQUENCE [LARGE SCALE GENOMIC DNA]</scope>
    <source>
        <strain evidence="2">Alpha-2009</strain>
        <tissue evidence="2">Whole body</tissue>
    </source>
</reference>
<proteinExistence type="predicted"/>
<dbReference type="EMBL" id="JADYXP020000027">
    <property type="protein sequence ID" value="KAL0099721.1"/>
    <property type="molecule type" value="Genomic_DNA"/>
</dbReference>
<comment type="caution">
    <text evidence="2">The sequence shown here is derived from an EMBL/GenBank/DDBJ whole genome shotgun (WGS) entry which is preliminary data.</text>
</comment>
<feature type="region of interest" description="Disordered" evidence="1">
    <location>
        <begin position="40"/>
        <end position="80"/>
    </location>
</feature>
<organism evidence="2 3">
    <name type="scientific">Cardiocondyla obscurior</name>
    <dbReference type="NCBI Taxonomy" id="286306"/>
    <lineage>
        <taxon>Eukaryota</taxon>
        <taxon>Metazoa</taxon>
        <taxon>Ecdysozoa</taxon>
        <taxon>Arthropoda</taxon>
        <taxon>Hexapoda</taxon>
        <taxon>Insecta</taxon>
        <taxon>Pterygota</taxon>
        <taxon>Neoptera</taxon>
        <taxon>Endopterygota</taxon>
        <taxon>Hymenoptera</taxon>
        <taxon>Apocrita</taxon>
        <taxon>Aculeata</taxon>
        <taxon>Formicoidea</taxon>
        <taxon>Formicidae</taxon>
        <taxon>Myrmicinae</taxon>
        <taxon>Cardiocondyla</taxon>
    </lineage>
</organism>
<sequence length="80" mass="9347">MAVFLNRIILSCFTGAEWRVKWRIVEDVLVGTTLSQPMALPMCRRDGERRGGGRGGKRRRASSKQQQQQQRNRTEQQHHR</sequence>
<evidence type="ECO:0000256" key="1">
    <source>
        <dbReference type="SAM" id="MobiDB-lite"/>
    </source>
</evidence>
<evidence type="ECO:0008006" key="4">
    <source>
        <dbReference type="Google" id="ProtNLM"/>
    </source>
</evidence>
<gene>
    <name evidence="2" type="ORF">PUN28_019851</name>
</gene>
<accession>A0AAW2EBW8</accession>
<evidence type="ECO:0000313" key="2">
    <source>
        <dbReference type="EMBL" id="KAL0099721.1"/>
    </source>
</evidence>
<dbReference type="AlphaFoldDB" id="A0AAW2EBW8"/>
<evidence type="ECO:0000313" key="3">
    <source>
        <dbReference type="Proteomes" id="UP001430953"/>
    </source>
</evidence>
<keyword evidence="3" id="KW-1185">Reference proteome</keyword>
<dbReference type="Proteomes" id="UP001430953">
    <property type="component" value="Unassembled WGS sequence"/>
</dbReference>
<protein>
    <recommendedName>
        <fullName evidence="4">Secreted protein</fullName>
    </recommendedName>
</protein>
<name>A0AAW2EBW8_9HYME</name>